<dbReference type="Pfam" id="PF05036">
    <property type="entry name" value="SPOR"/>
    <property type="match status" value="1"/>
</dbReference>
<dbReference type="PROSITE" id="PS51724">
    <property type="entry name" value="SPOR"/>
    <property type="match status" value="1"/>
</dbReference>
<gene>
    <name evidence="4" type="ORF">GGR04_002983</name>
</gene>
<evidence type="ECO:0000259" key="3">
    <source>
        <dbReference type="PROSITE" id="PS51724"/>
    </source>
</evidence>
<sequence length="511" mass="52985">MKNVKDSNPGMVGGRDPFADLVRAVEGTSMRTPASAKSYQGFEPVEVPQSAGWDEFTYAPERGAVSERARVALAIEAPMPAPAAARRPAVRGGEGDLQIEDALFGLSQPQRPRDSNPAETQSFAPARQHEPELRQTLTLDDFDELIASEMAAMNAPYVADDEDDYAQGYDESDVEVDRYDDYPVAARSRFRRPAMLLGGVALLALVGVATAAVYHNVDGMSGSDGPLLIKADATPYKVAPADPGGRSIPNQNKAVYQRVAGVGADATPTQQSLVTAMEEPLDIAEDDEPAVDALPGVSVGDEVALPSEQADAGTPAAAPAEPTLQPRKVKTLTVRPDGTLVATEAEAPAGTDLMTTASSSAQVAMLDPVAGIAPQLPYAADADDESLAAAEPEMLPPPAPPVAATAAPAKAATPKAAAPIQVASLEPEPAAGSYFVQIASQPSADLAKQSMSNLGKRYSGAIGGRGLNIKPADIPGKGTFYRVRVVAASKAEANTVCESVKSAGGSCFVTR</sequence>
<feature type="region of interest" description="Disordered" evidence="1">
    <location>
        <begin position="107"/>
        <end position="134"/>
    </location>
</feature>
<evidence type="ECO:0000256" key="1">
    <source>
        <dbReference type="SAM" id="MobiDB-lite"/>
    </source>
</evidence>
<keyword evidence="2" id="KW-1133">Transmembrane helix</keyword>
<protein>
    <recommendedName>
        <fullName evidence="3">SPOR domain-containing protein</fullName>
    </recommendedName>
</protein>
<evidence type="ECO:0000313" key="5">
    <source>
        <dbReference type="Proteomes" id="UP000542776"/>
    </source>
</evidence>
<organism evidence="4 5">
    <name type="scientific">Aureimonas pseudogalii</name>
    <dbReference type="NCBI Taxonomy" id="1744844"/>
    <lineage>
        <taxon>Bacteria</taxon>
        <taxon>Pseudomonadati</taxon>
        <taxon>Pseudomonadota</taxon>
        <taxon>Alphaproteobacteria</taxon>
        <taxon>Hyphomicrobiales</taxon>
        <taxon>Aurantimonadaceae</taxon>
        <taxon>Aureimonas</taxon>
    </lineage>
</organism>
<keyword evidence="2" id="KW-0812">Transmembrane</keyword>
<dbReference type="Gene3D" id="3.30.70.1070">
    <property type="entry name" value="Sporulation related repeat"/>
    <property type="match status" value="1"/>
</dbReference>
<reference evidence="4 5" key="1">
    <citation type="submission" date="2020-08" db="EMBL/GenBank/DDBJ databases">
        <title>Genomic Encyclopedia of Type Strains, Phase IV (KMG-IV): sequencing the most valuable type-strain genomes for metagenomic binning, comparative biology and taxonomic classification.</title>
        <authorList>
            <person name="Goeker M."/>
        </authorList>
    </citation>
    <scope>NUCLEOTIDE SEQUENCE [LARGE SCALE GENOMIC DNA]</scope>
    <source>
        <strain evidence="4 5">DSM 102238</strain>
    </source>
</reference>
<comment type="caution">
    <text evidence="4">The sequence shown here is derived from an EMBL/GenBank/DDBJ whole genome shotgun (WGS) entry which is preliminary data.</text>
</comment>
<keyword evidence="5" id="KW-1185">Reference proteome</keyword>
<dbReference type="Proteomes" id="UP000542776">
    <property type="component" value="Unassembled WGS sequence"/>
</dbReference>
<keyword evidence="2" id="KW-0472">Membrane</keyword>
<dbReference type="RefSeq" id="WP_183200681.1">
    <property type="nucleotide sequence ID" value="NZ_JACIEK010000008.1"/>
</dbReference>
<feature type="transmembrane region" description="Helical" evidence="2">
    <location>
        <begin position="194"/>
        <end position="214"/>
    </location>
</feature>
<feature type="region of interest" description="Disordered" evidence="1">
    <location>
        <begin position="308"/>
        <end position="329"/>
    </location>
</feature>
<proteinExistence type="predicted"/>
<evidence type="ECO:0000256" key="2">
    <source>
        <dbReference type="SAM" id="Phobius"/>
    </source>
</evidence>
<dbReference type="EMBL" id="JACIEK010000008">
    <property type="protein sequence ID" value="MBB3999124.1"/>
    <property type="molecule type" value="Genomic_DNA"/>
</dbReference>
<dbReference type="AlphaFoldDB" id="A0A7W6H5X1"/>
<feature type="compositionally biased region" description="Low complexity" evidence="1">
    <location>
        <begin position="310"/>
        <end position="322"/>
    </location>
</feature>
<accession>A0A7W6H5X1</accession>
<dbReference type="GO" id="GO:0042834">
    <property type="term" value="F:peptidoglycan binding"/>
    <property type="evidence" value="ECO:0007669"/>
    <property type="project" value="InterPro"/>
</dbReference>
<dbReference type="InterPro" id="IPR007730">
    <property type="entry name" value="SPOR-like_dom"/>
</dbReference>
<feature type="domain" description="SPOR" evidence="3">
    <location>
        <begin position="428"/>
        <end position="511"/>
    </location>
</feature>
<dbReference type="InterPro" id="IPR036680">
    <property type="entry name" value="SPOR-like_sf"/>
</dbReference>
<name>A0A7W6H5X1_9HYPH</name>
<evidence type="ECO:0000313" key="4">
    <source>
        <dbReference type="EMBL" id="MBB3999124.1"/>
    </source>
</evidence>